<gene>
    <name evidence="14" type="ORF">OB962_00750</name>
</gene>
<dbReference type="InterPro" id="IPR003660">
    <property type="entry name" value="HAMP_dom"/>
</dbReference>
<reference evidence="14" key="1">
    <citation type="submission" date="2024-05" db="EMBL/GenBank/DDBJ databases">
        <title>WGS of Aeromonas isolates.</title>
        <authorList>
            <person name="Lee H."/>
        </authorList>
    </citation>
    <scope>NUCLEOTIDE SEQUENCE</scope>
    <source>
        <strain evidence="14">LP308</strain>
    </source>
</reference>
<accession>A0ABT7Q6X2</accession>
<keyword evidence="12" id="KW-1133">Transmembrane helix</keyword>
<dbReference type="PANTHER" id="PTHR45528:SF1">
    <property type="entry name" value="SENSOR HISTIDINE KINASE CPXA"/>
    <property type="match status" value="1"/>
</dbReference>
<protein>
    <recommendedName>
        <fullName evidence="3">histidine kinase</fullName>
        <ecNumber evidence="3">2.7.13.3</ecNumber>
    </recommendedName>
</protein>
<evidence type="ECO:0000256" key="5">
    <source>
        <dbReference type="ARBA" id="ARBA00022553"/>
    </source>
</evidence>
<keyword evidence="7" id="KW-0547">Nucleotide-binding</keyword>
<dbReference type="Pfam" id="PF00672">
    <property type="entry name" value="HAMP"/>
    <property type="match status" value="1"/>
</dbReference>
<evidence type="ECO:0000256" key="7">
    <source>
        <dbReference type="ARBA" id="ARBA00022741"/>
    </source>
</evidence>
<evidence type="ECO:0000256" key="4">
    <source>
        <dbReference type="ARBA" id="ARBA00022475"/>
    </source>
</evidence>
<evidence type="ECO:0000256" key="1">
    <source>
        <dbReference type="ARBA" id="ARBA00000085"/>
    </source>
</evidence>
<dbReference type="Proteomes" id="UP001168109">
    <property type="component" value="Unassembled WGS sequence"/>
</dbReference>
<dbReference type="InterPro" id="IPR050398">
    <property type="entry name" value="HssS/ArlS-like"/>
</dbReference>
<keyword evidence="9" id="KW-0067">ATP-binding</keyword>
<comment type="catalytic activity">
    <reaction evidence="1">
        <text>ATP + protein L-histidine = ADP + protein N-phospho-L-histidine.</text>
        <dbReference type="EC" id="2.7.13.3"/>
    </reaction>
</comment>
<name>A0ABT7Q6X2_9GAMM</name>
<dbReference type="PROSITE" id="PS50885">
    <property type="entry name" value="HAMP"/>
    <property type="match status" value="1"/>
</dbReference>
<keyword evidence="5" id="KW-0597">Phosphoprotein</keyword>
<keyword evidence="8" id="KW-0418">Kinase</keyword>
<keyword evidence="4" id="KW-1003">Cell membrane</keyword>
<evidence type="ECO:0000256" key="12">
    <source>
        <dbReference type="SAM" id="Phobius"/>
    </source>
</evidence>
<evidence type="ECO:0000256" key="10">
    <source>
        <dbReference type="ARBA" id="ARBA00023012"/>
    </source>
</evidence>
<keyword evidence="15" id="KW-1185">Reference proteome</keyword>
<dbReference type="SMART" id="SM00304">
    <property type="entry name" value="HAMP"/>
    <property type="match status" value="1"/>
</dbReference>
<comment type="subcellular location">
    <subcellularLocation>
        <location evidence="2">Cell membrane</location>
        <topology evidence="2">Multi-pass membrane protein</topology>
    </subcellularLocation>
</comment>
<organism evidence="14 15">
    <name type="scientific">Aeromonas piscicola</name>
    <dbReference type="NCBI Taxonomy" id="600645"/>
    <lineage>
        <taxon>Bacteria</taxon>
        <taxon>Pseudomonadati</taxon>
        <taxon>Pseudomonadota</taxon>
        <taxon>Gammaproteobacteria</taxon>
        <taxon>Aeromonadales</taxon>
        <taxon>Aeromonadaceae</taxon>
        <taxon>Aeromonas</taxon>
    </lineage>
</organism>
<keyword evidence="6" id="KW-0808">Transferase</keyword>
<keyword evidence="10" id="KW-0902">Two-component regulatory system</keyword>
<keyword evidence="11 12" id="KW-0472">Membrane</keyword>
<evidence type="ECO:0000256" key="11">
    <source>
        <dbReference type="ARBA" id="ARBA00023136"/>
    </source>
</evidence>
<evidence type="ECO:0000256" key="3">
    <source>
        <dbReference type="ARBA" id="ARBA00012438"/>
    </source>
</evidence>
<evidence type="ECO:0000256" key="6">
    <source>
        <dbReference type="ARBA" id="ARBA00022679"/>
    </source>
</evidence>
<keyword evidence="12" id="KW-0812">Transmembrane</keyword>
<dbReference type="EMBL" id="JAOPLU010000001">
    <property type="protein sequence ID" value="MDM5129533.1"/>
    <property type="molecule type" value="Genomic_DNA"/>
</dbReference>
<evidence type="ECO:0000256" key="2">
    <source>
        <dbReference type="ARBA" id="ARBA00004651"/>
    </source>
</evidence>
<sequence>MAAHDEFVYNNAKMLSISIGGGTVLFVILAALLLIRQIHNPIMALLRKIHQVSAGNLMTKFDMRFFSHDELGMLANGFNEMLDNLRIQVR</sequence>
<dbReference type="PANTHER" id="PTHR45528">
    <property type="entry name" value="SENSOR HISTIDINE KINASE CPXA"/>
    <property type="match status" value="1"/>
</dbReference>
<feature type="domain" description="HAMP" evidence="13">
    <location>
        <begin position="36"/>
        <end position="90"/>
    </location>
</feature>
<evidence type="ECO:0000313" key="15">
    <source>
        <dbReference type="Proteomes" id="UP001168109"/>
    </source>
</evidence>
<dbReference type="EC" id="2.7.13.3" evidence="3"/>
<dbReference type="Gene3D" id="6.10.340.10">
    <property type="match status" value="1"/>
</dbReference>
<dbReference type="SUPFAM" id="SSF158472">
    <property type="entry name" value="HAMP domain-like"/>
    <property type="match status" value="1"/>
</dbReference>
<dbReference type="CDD" id="cd06225">
    <property type="entry name" value="HAMP"/>
    <property type="match status" value="1"/>
</dbReference>
<comment type="caution">
    <text evidence="14">The sequence shown here is derived from an EMBL/GenBank/DDBJ whole genome shotgun (WGS) entry which is preliminary data.</text>
</comment>
<evidence type="ECO:0000313" key="14">
    <source>
        <dbReference type="EMBL" id="MDM5129533.1"/>
    </source>
</evidence>
<proteinExistence type="predicted"/>
<evidence type="ECO:0000256" key="9">
    <source>
        <dbReference type="ARBA" id="ARBA00022840"/>
    </source>
</evidence>
<evidence type="ECO:0000256" key="8">
    <source>
        <dbReference type="ARBA" id="ARBA00022777"/>
    </source>
</evidence>
<feature type="transmembrane region" description="Helical" evidence="12">
    <location>
        <begin position="15"/>
        <end position="35"/>
    </location>
</feature>
<evidence type="ECO:0000259" key="13">
    <source>
        <dbReference type="PROSITE" id="PS50885"/>
    </source>
</evidence>